<evidence type="ECO:0000313" key="2">
    <source>
        <dbReference type="EMBL" id="KXT07831.1"/>
    </source>
</evidence>
<dbReference type="PANTHER" id="PTHR33303">
    <property type="entry name" value="CYTOPLASMIC PROTEIN-RELATED"/>
    <property type="match status" value="1"/>
</dbReference>
<comment type="caution">
    <text evidence="2">The sequence shown here is derived from an EMBL/GenBank/DDBJ whole genome shotgun (WGS) entry which is preliminary data.</text>
</comment>
<evidence type="ECO:0000259" key="1">
    <source>
        <dbReference type="SMART" id="SM00881"/>
    </source>
</evidence>
<dbReference type="PANTHER" id="PTHR33303:SF2">
    <property type="entry name" value="COA-BINDING DOMAIN-CONTAINING PROTEIN"/>
    <property type="match status" value="1"/>
</dbReference>
<dbReference type="InterPro" id="IPR003781">
    <property type="entry name" value="CoA-bd"/>
</dbReference>
<sequence length="187" mass="20240">MTDSHIVDVDMQSAAVKFFSAKQFAVAGASSIPSKFGHRIFAWYLNHNLPAAPVNPNCSHVKVRGAEYETVASPPLLSDPENTSLSIITPPRVTAKLLQEAKESGIPAVWLQPGSFTEKELDYAMKNFPGGAVGGYAEGTGGHEGWCVLVDGDAALRAAKRNARKDKPKNTASRQVERGDRFEKLFL</sequence>
<gene>
    <name evidence="2" type="ORF">AC579_9693</name>
</gene>
<evidence type="ECO:0000313" key="3">
    <source>
        <dbReference type="Proteomes" id="UP000073492"/>
    </source>
</evidence>
<dbReference type="SMART" id="SM00881">
    <property type="entry name" value="CoA_binding"/>
    <property type="match status" value="1"/>
</dbReference>
<reference evidence="2 3" key="1">
    <citation type="submission" date="2015-07" db="EMBL/GenBank/DDBJ databases">
        <title>Comparative genomics of the Sigatoka disease complex on banana suggests a link between parallel evolutionary changes in Pseudocercospora fijiensis and Pseudocercospora eumusae and increased virulence on the banana host.</title>
        <authorList>
            <person name="Chang T.-C."/>
            <person name="Salvucci A."/>
            <person name="Crous P.W."/>
            <person name="Stergiopoulos I."/>
        </authorList>
    </citation>
    <scope>NUCLEOTIDE SEQUENCE [LARGE SCALE GENOMIC DNA]</scope>
    <source>
        <strain evidence="2 3">CBS 116634</strain>
    </source>
</reference>
<dbReference type="Gene3D" id="3.40.50.720">
    <property type="entry name" value="NAD(P)-binding Rossmann-like Domain"/>
    <property type="match status" value="1"/>
</dbReference>
<dbReference type="InterPro" id="IPR036291">
    <property type="entry name" value="NAD(P)-bd_dom_sf"/>
</dbReference>
<dbReference type="EMBL" id="LFZO01000523">
    <property type="protein sequence ID" value="KXT07831.1"/>
    <property type="molecule type" value="Genomic_DNA"/>
</dbReference>
<dbReference type="AlphaFoldDB" id="A0A139HZB2"/>
<dbReference type="STRING" id="113226.A0A139HZB2"/>
<feature type="domain" description="CoA-binding" evidence="1">
    <location>
        <begin position="18"/>
        <end position="115"/>
    </location>
</feature>
<dbReference type="Pfam" id="PF13380">
    <property type="entry name" value="CoA_binding_2"/>
    <property type="match status" value="1"/>
</dbReference>
<dbReference type="Proteomes" id="UP000073492">
    <property type="component" value="Unassembled WGS sequence"/>
</dbReference>
<accession>A0A139HZB2</accession>
<organism evidence="2 3">
    <name type="scientific">Pseudocercospora musae</name>
    <dbReference type="NCBI Taxonomy" id="113226"/>
    <lineage>
        <taxon>Eukaryota</taxon>
        <taxon>Fungi</taxon>
        <taxon>Dikarya</taxon>
        <taxon>Ascomycota</taxon>
        <taxon>Pezizomycotina</taxon>
        <taxon>Dothideomycetes</taxon>
        <taxon>Dothideomycetidae</taxon>
        <taxon>Mycosphaerellales</taxon>
        <taxon>Mycosphaerellaceae</taxon>
        <taxon>Pseudocercospora</taxon>
    </lineage>
</organism>
<protein>
    <recommendedName>
        <fullName evidence="1">CoA-binding domain-containing protein</fullName>
    </recommendedName>
</protein>
<dbReference type="SUPFAM" id="SSF51735">
    <property type="entry name" value="NAD(P)-binding Rossmann-fold domains"/>
    <property type="match status" value="1"/>
</dbReference>
<dbReference type="OrthoDB" id="10492884at2759"/>
<proteinExistence type="predicted"/>
<keyword evidence="3" id="KW-1185">Reference proteome</keyword>
<name>A0A139HZB2_9PEZI</name>